<evidence type="ECO:0000313" key="1">
    <source>
        <dbReference type="EMBL" id="KAG7338634.1"/>
    </source>
</evidence>
<accession>A0A9K3K8C4</accession>
<sequence>MNKYNVKAIRIQLKNFAACRNWSAFRKRFVALMPLCITEDGSGFDDKLEGTESLEAGVKTPSASDKQKLELCRAIIEMKFKSSQHTESSGIPSLLHDLCLKFYSKSIVSSRHKHPPVPVDILEMVARLCSTKMFVTTYGKRQQTPLGLLLDQNPPAFVVERLLSIMARRQEIEDENPNKQLAVLYMRDINNEVPLMQAVKRLPDRDDIVQILMDFDRNTSQSLLCVDKKGFIPLHYLLHRELKDLDAAGDDVYRVVVGQEGHDIGPELPSNLLFLLQRTQEAFLINQGFFSSHIPAVNFNERVTDGETTIEGWWDDCSSRSSINPYIDSAEALRAAICCAHQLTNKIDLSKLIWILVQNLVAQNDLDSVDEDGNTFVHWMCMCKATDFYVSGKCPLLPFLIAEIPDMLLRRNNQGMIPLHLAIEHSKEWPLLRTLLVACPESAKTPNLKRKQMPLHAMISKGKSCYSYGLDELGELWGAYPEAALIADPCTNLLPFQLAASLNCSPDLQKNSCGKHKKGTNNGHNFRKEEEENPLLLCNNNSKSLSFVYLLLRGAPEALKF</sequence>
<keyword evidence="3" id="KW-1185">Reference proteome</keyword>
<protein>
    <submittedName>
        <fullName evidence="1">Ankyrin repeat domain protein</fullName>
    </submittedName>
</protein>
<dbReference type="AlphaFoldDB" id="A0A9K3K8C4"/>
<gene>
    <name evidence="2" type="ORF">IV203_020742</name>
    <name evidence="1" type="ORF">IV203_021566</name>
</gene>
<reference evidence="1" key="2">
    <citation type="submission" date="2021-04" db="EMBL/GenBank/DDBJ databases">
        <authorList>
            <person name="Podell S."/>
        </authorList>
    </citation>
    <scope>NUCLEOTIDE SEQUENCE</scope>
    <source>
        <strain evidence="1">Hildebrandi</strain>
    </source>
</reference>
<organism evidence="1 3">
    <name type="scientific">Nitzschia inconspicua</name>
    <dbReference type="NCBI Taxonomy" id="303405"/>
    <lineage>
        <taxon>Eukaryota</taxon>
        <taxon>Sar</taxon>
        <taxon>Stramenopiles</taxon>
        <taxon>Ochrophyta</taxon>
        <taxon>Bacillariophyta</taxon>
        <taxon>Bacillariophyceae</taxon>
        <taxon>Bacillariophycidae</taxon>
        <taxon>Bacillariales</taxon>
        <taxon>Bacillariaceae</taxon>
        <taxon>Nitzschia</taxon>
    </lineage>
</organism>
<comment type="caution">
    <text evidence="1">The sequence shown here is derived from an EMBL/GenBank/DDBJ whole genome shotgun (WGS) entry which is preliminary data.</text>
</comment>
<dbReference type="EMBL" id="JAGRRH010000052">
    <property type="protein sequence ID" value="KAG7338634.1"/>
    <property type="molecule type" value="Genomic_DNA"/>
</dbReference>
<proteinExistence type="predicted"/>
<reference evidence="1" key="1">
    <citation type="journal article" date="2021" name="Sci. Rep.">
        <title>Diploid genomic architecture of Nitzschia inconspicua, an elite biomass production diatom.</title>
        <authorList>
            <person name="Oliver A."/>
            <person name="Podell S."/>
            <person name="Pinowska A."/>
            <person name="Traller J.C."/>
            <person name="Smith S.R."/>
            <person name="McClure R."/>
            <person name="Beliaev A."/>
            <person name="Bohutskyi P."/>
            <person name="Hill E.A."/>
            <person name="Rabines A."/>
            <person name="Zheng H."/>
            <person name="Allen L.Z."/>
            <person name="Kuo A."/>
            <person name="Grigoriev I.V."/>
            <person name="Allen A.E."/>
            <person name="Hazlebeck D."/>
            <person name="Allen E.E."/>
        </authorList>
    </citation>
    <scope>NUCLEOTIDE SEQUENCE</scope>
    <source>
        <strain evidence="1">Hildebrandi</strain>
    </source>
</reference>
<name>A0A9K3K8C4_9STRA</name>
<dbReference type="OrthoDB" id="56238at2759"/>
<evidence type="ECO:0000313" key="3">
    <source>
        <dbReference type="Proteomes" id="UP000693970"/>
    </source>
</evidence>
<dbReference type="EMBL" id="JAGRRH010000024">
    <property type="protein sequence ID" value="KAG7342798.1"/>
    <property type="molecule type" value="Genomic_DNA"/>
</dbReference>
<dbReference type="Proteomes" id="UP000693970">
    <property type="component" value="Unassembled WGS sequence"/>
</dbReference>
<evidence type="ECO:0000313" key="2">
    <source>
        <dbReference type="EMBL" id="KAG7342798.1"/>
    </source>
</evidence>